<feature type="domain" description="Resolvase/invertase-type recombinase catalytic" evidence="2">
    <location>
        <begin position="8"/>
        <end position="158"/>
    </location>
</feature>
<keyword evidence="1" id="KW-0175">Coiled coil</keyword>
<dbReference type="PANTHER" id="PTHR30461:SF23">
    <property type="entry name" value="DNA RECOMBINASE-RELATED"/>
    <property type="match status" value="1"/>
</dbReference>
<dbReference type="PROSITE" id="PS51737">
    <property type="entry name" value="RECOMBINASE_DNA_BIND"/>
    <property type="match status" value="1"/>
</dbReference>
<proteinExistence type="predicted"/>
<accession>A0A2H0VB37</accession>
<reference evidence="5" key="1">
    <citation type="submission" date="2017-09" db="EMBL/GenBank/DDBJ databases">
        <title>Depth-based differentiation of microbial function through sediment-hosted aquifers and enrichment of novel symbionts in the deep terrestrial subsurface.</title>
        <authorList>
            <person name="Probst A.J."/>
            <person name="Ladd B."/>
            <person name="Jarett J.K."/>
            <person name="Geller-Mcgrath D.E."/>
            <person name="Sieber C.M.K."/>
            <person name="Emerson J.B."/>
            <person name="Anantharaman K."/>
            <person name="Thomas B.C."/>
            <person name="Malmstrom R."/>
            <person name="Stieglmeier M."/>
            <person name="Klingl A."/>
            <person name="Woyke T."/>
            <person name="Ryan C.M."/>
            <person name="Banfield J.F."/>
        </authorList>
    </citation>
    <scope>NUCLEOTIDE SEQUENCE [LARGE SCALE GENOMIC DNA]</scope>
</reference>
<name>A0A2H0VB37_9BACT</name>
<evidence type="ECO:0000313" key="4">
    <source>
        <dbReference type="EMBL" id="PIR96304.1"/>
    </source>
</evidence>
<evidence type="ECO:0008006" key="6">
    <source>
        <dbReference type="Google" id="ProtNLM"/>
    </source>
</evidence>
<dbReference type="GO" id="GO:0000150">
    <property type="term" value="F:DNA strand exchange activity"/>
    <property type="evidence" value="ECO:0007669"/>
    <property type="project" value="InterPro"/>
</dbReference>
<gene>
    <name evidence="4" type="ORF">COT92_01890</name>
</gene>
<dbReference type="CDD" id="cd00338">
    <property type="entry name" value="Ser_Recombinase"/>
    <property type="match status" value="1"/>
</dbReference>
<dbReference type="InterPro" id="IPR050639">
    <property type="entry name" value="SSR_resolvase"/>
</dbReference>
<dbReference type="InterPro" id="IPR011109">
    <property type="entry name" value="DNA_bind_recombinase_dom"/>
</dbReference>
<dbReference type="Proteomes" id="UP000230922">
    <property type="component" value="Unassembled WGS sequence"/>
</dbReference>
<evidence type="ECO:0000259" key="3">
    <source>
        <dbReference type="PROSITE" id="PS51737"/>
    </source>
</evidence>
<dbReference type="PANTHER" id="PTHR30461">
    <property type="entry name" value="DNA-INVERTASE FROM LAMBDOID PROPHAGE"/>
    <property type="match status" value="1"/>
</dbReference>
<dbReference type="InterPro" id="IPR036162">
    <property type="entry name" value="Resolvase-like_N_sf"/>
</dbReference>
<sequence length="672" mass="77929">MKENLSNKFFLYARKSSDESSNRQIASVEIQKQEMKRVAERNGLTIVRIFEEAKTGKEPGREIFNKMIEEIQAGKCNKILCWKLDRLGRNPVDEGTVRWLLQKGIIKEIRTYDKSFFPQDHTLITSFEMGMATQYSRDLRTMSFRNIRDKIGKGWRPGFAPLGYLNDISKPRGERDIKVDPERFDLIRKGWELLLTGAYPVSKIYDDAKDKWGLRTRKTRKQGGKPFSMSQWYKIFTDPFYYGWFYYMEPDEQKDDRERVLCKGSHTPMITKTEYDRGQEILGRKGKPQPKTREFSYSGLMRCGECGSAIVADEKNQLICSKCKYKFDRNAHKEKCPECGTLISEMENPKKLDYVYYRCSRRKNPKCTQRKYLLLQQLEAQIDIELKNMDIDEDYLKLALDYLNEKKDSDIKTEETIRKSLETELENCEARLKRLNTDYTSSINLDYSLYTPEEYKERKQAISGEKQGLEEQISTVKQNCEEWLELSEKTFNFCAYARFHLANGDLQRKREILTAIGQNLTLKDRKLSIFEYEPFLIVKNTLQKIKEQNLALEPKNLRSNKRKEEVFTSSIPTWLGSWDSNPGPIGYTCPSVSKRGGLYLHRILADLDAPVSSLYGAPSLDGSHGITLQKARASPLSRNVHLGVSAEGCVIPQPIALPLSYSRIFSSSHLRP</sequence>
<feature type="domain" description="Recombinase" evidence="3">
    <location>
        <begin position="161"/>
        <end position="288"/>
    </location>
</feature>
<feature type="coiled-coil region" evidence="1">
    <location>
        <begin position="411"/>
        <end position="486"/>
    </location>
</feature>
<dbReference type="Gene3D" id="3.40.50.1390">
    <property type="entry name" value="Resolvase, N-terminal catalytic domain"/>
    <property type="match status" value="1"/>
</dbReference>
<organism evidence="4 5">
    <name type="scientific">Candidatus Doudnabacteria bacterium CG10_big_fil_rev_8_21_14_0_10_42_18</name>
    <dbReference type="NCBI Taxonomy" id="1974552"/>
    <lineage>
        <taxon>Bacteria</taxon>
        <taxon>Candidatus Doudnaibacteriota</taxon>
    </lineage>
</organism>
<dbReference type="InterPro" id="IPR038109">
    <property type="entry name" value="DNA_bind_recomb_sf"/>
</dbReference>
<comment type="caution">
    <text evidence="4">The sequence shown here is derived from an EMBL/GenBank/DDBJ whole genome shotgun (WGS) entry which is preliminary data.</text>
</comment>
<dbReference type="Pfam" id="PF00239">
    <property type="entry name" value="Resolvase"/>
    <property type="match status" value="1"/>
</dbReference>
<dbReference type="GO" id="GO:0003677">
    <property type="term" value="F:DNA binding"/>
    <property type="evidence" value="ECO:0007669"/>
    <property type="project" value="InterPro"/>
</dbReference>
<dbReference type="EMBL" id="PFAK01000030">
    <property type="protein sequence ID" value="PIR96304.1"/>
    <property type="molecule type" value="Genomic_DNA"/>
</dbReference>
<dbReference type="SMART" id="SM00857">
    <property type="entry name" value="Resolvase"/>
    <property type="match status" value="1"/>
</dbReference>
<dbReference type="Pfam" id="PF07508">
    <property type="entry name" value="Recombinase"/>
    <property type="match status" value="1"/>
</dbReference>
<dbReference type="AlphaFoldDB" id="A0A2H0VB37"/>
<evidence type="ECO:0000259" key="2">
    <source>
        <dbReference type="PROSITE" id="PS51736"/>
    </source>
</evidence>
<dbReference type="Gene3D" id="3.90.1750.20">
    <property type="entry name" value="Putative Large Serine Recombinase, Chain B, Domain 2"/>
    <property type="match status" value="1"/>
</dbReference>
<dbReference type="PROSITE" id="PS51736">
    <property type="entry name" value="RECOMBINASES_3"/>
    <property type="match status" value="1"/>
</dbReference>
<dbReference type="InterPro" id="IPR006119">
    <property type="entry name" value="Resolv_N"/>
</dbReference>
<evidence type="ECO:0000313" key="5">
    <source>
        <dbReference type="Proteomes" id="UP000230922"/>
    </source>
</evidence>
<evidence type="ECO:0000256" key="1">
    <source>
        <dbReference type="SAM" id="Coils"/>
    </source>
</evidence>
<dbReference type="SUPFAM" id="SSF53041">
    <property type="entry name" value="Resolvase-like"/>
    <property type="match status" value="1"/>
</dbReference>
<protein>
    <recommendedName>
        <fullName evidence="6">Resolvase/invertase-type recombinase catalytic domain-containing protein</fullName>
    </recommendedName>
</protein>